<dbReference type="eggNOG" id="COG1333">
    <property type="taxonomic scope" value="Bacteria"/>
</dbReference>
<dbReference type="Pfam" id="PF05140">
    <property type="entry name" value="ResB"/>
    <property type="match status" value="1"/>
</dbReference>
<keyword evidence="5 6" id="KW-0472">Membrane</keyword>
<dbReference type="PANTHER" id="PTHR31566">
    <property type="entry name" value="CYTOCHROME C BIOGENESIS PROTEIN CCS1, CHLOROPLASTIC"/>
    <property type="match status" value="1"/>
</dbReference>
<proteinExistence type="predicted"/>
<feature type="transmembrane region" description="Helical" evidence="6">
    <location>
        <begin position="21"/>
        <end position="41"/>
    </location>
</feature>
<evidence type="ECO:0000256" key="3">
    <source>
        <dbReference type="ARBA" id="ARBA00022748"/>
    </source>
</evidence>
<evidence type="ECO:0000313" key="8">
    <source>
        <dbReference type="EMBL" id="ACZ42396.1"/>
    </source>
</evidence>
<evidence type="ECO:0000256" key="4">
    <source>
        <dbReference type="ARBA" id="ARBA00022989"/>
    </source>
</evidence>
<dbReference type="HOGENOM" id="CLU_606827_0_0_0"/>
<sequence>MSSKVRQDKAYVNNLRALLSIRLVILEISILILVLVAATLIPQVPLQTRGDPVKALEWLENRTDLQASITAFLSSLSIFTVSSSWWFIILWLSIALSVFAYLITRFPSNVISSPRRRYIHQTYDFGSTEPLFVASRIRAYLSSLGFSITLQVSDNSLAIYATKHWKNTWLLWIAHLGFILLLLGVILNSIYGWQITDIPVPNRERLDIPRTDLSVVSNGLSTSWDPLISSPIDYIARIDLYEGDKKVVSNYPLRVNNPVAYEGISLHLRSFGQAAIMRVYDTSGRLVFDGGIPLTSKDDIGRSYGVVQVENYDLKVSVPPENTYDPDIPAGTVKVDLYKSGTSHMGTKIVSRTAPQTIDRLRVMLLREDRYVGLSFSYQPFSPAVWLGGGLLLVGSAGMFIRRKGKLVFDLYANNDNCFCDLKADCMPLIDFSRALKSLGGKQLCTGWDNN</sequence>
<feature type="transmembrane region" description="Helical" evidence="6">
    <location>
        <begin position="169"/>
        <end position="193"/>
    </location>
</feature>
<dbReference type="RefSeq" id="WP_012875431.1">
    <property type="nucleotide sequence ID" value="NC_013525.1"/>
</dbReference>
<evidence type="ECO:0000256" key="6">
    <source>
        <dbReference type="SAM" id="Phobius"/>
    </source>
</evidence>
<evidence type="ECO:0000256" key="5">
    <source>
        <dbReference type="ARBA" id="ARBA00023136"/>
    </source>
</evidence>
<protein>
    <submittedName>
        <fullName evidence="8">ResB-like protein required for cytochrome c biosynthesis</fullName>
    </submittedName>
</protein>
<dbReference type="OrthoDB" id="9770923at2"/>
<dbReference type="AlphaFoldDB" id="D1CC81"/>
<dbReference type="GO" id="GO:0017004">
    <property type="term" value="P:cytochrome complex assembly"/>
    <property type="evidence" value="ECO:0007669"/>
    <property type="project" value="UniProtKB-KW"/>
</dbReference>
<feature type="domain" description="ResB-like" evidence="7">
    <location>
        <begin position="28"/>
        <end position="403"/>
    </location>
</feature>
<keyword evidence="9" id="KW-1185">Reference proteome</keyword>
<organism evidence="8 9">
    <name type="scientific">Thermobaculum terrenum (strain ATCC BAA-798 / CCMEE 7001 / YNP1)</name>
    <dbReference type="NCBI Taxonomy" id="525904"/>
    <lineage>
        <taxon>Bacteria</taxon>
        <taxon>Bacillati</taxon>
        <taxon>Chloroflexota</taxon>
        <taxon>Chloroflexia</taxon>
        <taxon>Candidatus Thermobaculales</taxon>
        <taxon>Candidatus Thermobaculaceae</taxon>
        <taxon>Thermobaculum</taxon>
    </lineage>
</organism>
<evidence type="ECO:0000313" key="9">
    <source>
        <dbReference type="Proteomes" id="UP000000323"/>
    </source>
</evidence>
<comment type="subcellular location">
    <subcellularLocation>
        <location evidence="1">Membrane</location>
        <topology evidence="1">Multi-pass membrane protein</topology>
    </subcellularLocation>
</comment>
<gene>
    <name evidence="8" type="ordered locus">Tter_1490</name>
</gene>
<evidence type="ECO:0000256" key="1">
    <source>
        <dbReference type="ARBA" id="ARBA00004141"/>
    </source>
</evidence>
<dbReference type="Proteomes" id="UP000000323">
    <property type="component" value="Chromosome 1"/>
</dbReference>
<reference evidence="9" key="1">
    <citation type="journal article" date="2010" name="Stand. Genomic Sci.">
        <title>Complete genome sequence of 'Thermobaculum terrenum' type strain (YNP1).</title>
        <authorList>
            <person name="Kiss H."/>
            <person name="Cleland D."/>
            <person name="Lapidus A."/>
            <person name="Lucas S."/>
            <person name="Glavina Del Rio T."/>
            <person name="Nolan M."/>
            <person name="Tice H."/>
            <person name="Han C."/>
            <person name="Goodwin L."/>
            <person name="Pitluck S."/>
            <person name="Liolios K."/>
            <person name="Ivanova N."/>
            <person name="Mavromatis K."/>
            <person name="Ovchinnikova G."/>
            <person name="Pati A."/>
            <person name="Chen A."/>
            <person name="Palaniappan K."/>
            <person name="Land M."/>
            <person name="Hauser L."/>
            <person name="Chang Y."/>
            <person name="Jeffries C."/>
            <person name="Lu M."/>
            <person name="Brettin T."/>
            <person name="Detter J."/>
            <person name="Goker M."/>
            <person name="Tindall B."/>
            <person name="Beck B."/>
            <person name="McDermott T."/>
            <person name="Woyke T."/>
            <person name="Bristow J."/>
            <person name="Eisen J."/>
            <person name="Markowitz V."/>
            <person name="Hugenholtz P."/>
            <person name="Kyrpides N."/>
            <person name="Klenk H."/>
            <person name="Cheng J."/>
        </authorList>
    </citation>
    <scope>NUCLEOTIDE SEQUENCE [LARGE SCALE GENOMIC DNA]</scope>
    <source>
        <strain evidence="9">ATCC BAA-798 / YNP1</strain>
    </source>
</reference>
<evidence type="ECO:0000259" key="7">
    <source>
        <dbReference type="Pfam" id="PF05140"/>
    </source>
</evidence>
<keyword evidence="2 6" id="KW-0812">Transmembrane</keyword>
<dbReference type="InterPro" id="IPR023494">
    <property type="entry name" value="Cyt_c_bgen_Ccs1/CcsB/ResB"/>
</dbReference>
<name>D1CC81_THET1</name>
<dbReference type="InterPro" id="IPR007816">
    <property type="entry name" value="ResB-like_domain"/>
</dbReference>
<dbReference type="PANTHER" id="PTHR31566:SF5">
    <property type="entry name" value="RESB-LIKE DOMAIN-CONTAINING PROTEIN"/>
    <property type="match status" value="1"/>
</dbReference>
<dbReference type="KEGG" id="ttr:Tter_1490"/>
<dbReference type="EMBL" id="CP001825">
    <property type="protein sequence ID" value="ACZ42396.1"/>
    <property type="molecule type" value="Genomic_DNA"/>
</dbReference>
<feature type="transmembrane region" description="Helical" evidence="6">
    <location>
        <begin position="84"/>
        <end position="103"/>
    </location>
</feature>
<accession>D1CC81</accession>
<keyword evidence="3" id="KW-0201">Cytochrome c-type biogenesis</keyword>
<keyword evidence="4 6" id="KW-1133">Transmembrane helix</keyword>
<dbReference type="STRING" id="525904.Tter_1490"/>
<dbReference type="GO" id="GO:0016020">
    <property type="term" value="C:membrane"/>
    <property type="evidence" value="ECO:0007669"/>
    <property type="project" value="UniProtKB-SubCell"/>
</dbReference>
<evidence type="ECO:0000256" key="2">
    <source>
        <dbReference type="ARBA" id="ARBA00022692"/>
    </source>
</evidence>